<feature type="transmembrane region" description="Helical" evidence="6">
    <location>
        <begin position="236"/>
        <end position="262"/>
    </location>
</feature>
<gene>
    <name evidence="7" type="ORF">CA264_09560</name>
</gene>
<reference evidence="8" key="1">
    <citation type="submission" date="2017-05" db="EMBL/GenBank/DDBJ databases">
        <authorList>
            <person name="Ray J."/>
            <person name="Price M."/>
            <person name="Deutschbauer A."/>
        </authorList>
    </citation>
    <scope>NUCLEOTIDE SEQUENCE [LARGE SCALE GENOMIC DNA]</scope>
    <source>
        <strain evidence="8">DSM 19842</strain>
    </source>
</reference>
<keyword evidence="8" id="KW-1185">Reference proteome</keyword>
<evidence type="ECO:0000256" key="2">
    <source>
        <dbReference type="ARBA" id="ARBA00022475"/>
    </source>
</evidence>
<evidence type="ECO:0000256" key="4">
    <source>
        <dbReference type="ARBA" id="ARBA00022989"/>
    </source>
</evidence>
<dbReference type="RefSeq" id="WP_025606676.1">
    <property type="nucleotide sequence ID" value="NZ_CP021235.1"/>
</dbReference>
<dbReference type="InterPro" id="IPR022791">
    <property type="entry name" value="L-PG_synthase/AglD"/>
</dbReference>
<accession>A0A1X9YS00</accession>
<dbReference type="OrthoDB" id="1493331at2"/>
<dbReference type="NCBIfam" id="TIGR00374">
    <property type="entry name" value="flippase-like domain"/>
    <property type="match status" value="1"/>
</dbReference>
<comment type="subcellular location">
    <subcellularLocation>
        <location evidence="1">Cell membrane</location>
        <topology evidence="1">Multi-pass membrane protein</topology>
    </subcellularLocation>
</comment>
<feature type="transmembrane region" description="Helical" evidence="6">
    <location>
        <begin position="17"/>
        <end position="36"/>
    </location>
</feature>
<dbReference type="Pfam" id="PF03706">
    <property type="entry name" value="LPG_synthase_TM"/>
    <property type="match status" value="1"/>
</dbReference>
<sequence length="374" mass="42066">MILTKETLQAKFSPRKLLLPLLLGLGVVGYMLHQSYEPGQLQTLLQANPFWLAMALLLLLVRDCGYMHRIRYITEKELTWKQSFQVITLWEFASCALPSVVGGSTIASYILFKEGIALGRSVAQVMVTALLDNLYFVLAVPLVLLSAKRQLLPELETLHETVRQSLGIAFVVSYLLIALYAFTMFYALFLNPLAVKRLLLRLGHTRLFRRWRQALFRHANELLLASKHLRTKNRAYWLHASISTAFVWTARYAIIGCLVAAFTQMGIGDHFVVFARNLVYKIVLLVSVTPGGAGLAELVFPAFFGAFLGSFTTVIVLLYRLLTYYLYLVVGTLVFPRWVARVYTSEVSAPMPATAISTAHTFPLHIPVAPSQHE</sequence>
<keyword evidence="4 6" id="KW-1133">Transmembrane helix</keyword>
<keyword evidence="5 6" id="KW-0472">Membrane</keyword>
<evidence type="ECO:0000313" key="8">
    <source>
        <dbReference type="Proteomes" id="UP000266292"/>
    </source>
</evidence>
<feature type="transmembrane region" description="Helical" evidence="6">
    <location>
        <begin position="166"/>
        <end position="189"/>
    </location>
</feature>
<dbReference type="KEGG" id="pact:CA264_09560"/>
<dbReference type="STRING" id="709015.GCA_000472485_01926"/>
<proteinExistence type="predicted"/>
<feature type="transmembrane region" description="Helical" evidence="6">
    <location>
        <begin position="48"/>
        <end position="65"/>
    </location>
</feature>
<name>A0A1X9YS00_9BACT</name>
<evidence type="ECO:0000256" key="1">
    <source>
        <dbReference type="ARBA" id="ARBA00004651"/>
    </source>
</evidence>
<dbReference type="EMBL" id="CP021235">
    <property type="protein sequence ID" value="ARS35666.1"/>
    <property type="molecule type" value="Genomic_DNA"/>
</dbReference>
<dbReference type="AlphaFoldDB" id="A0A1X9YS00"/>
<dbReference type="GO" id="GO:0005886">
    <property type="term" value="C:plasma membrane"/>
    <property type="evidence" value="ECO:0007669"/>
    <property type="project" value="UniProtKB-SubCell"/>
</dbReference>
<dbReference type="PANTHER" id="PTHR37693:SF1">
    <property type="entry name" value="INTEGRAL MEMBRANE PROTEIN"/>
    <property type="match status" value="1"/>
</dbReference>
<feature type="transmembrane region" description="Helical" evidence="6">
    <location>
        <begin position="282"/>
        <end position="308"/>
    </location>
</feature>
<evidence type="ECO:0000313" key="7">
    <source>
        <dbReference type="EMBL" id="ARS35666.1"/>
    </source>
</evidence>
<feature type="transmembrane region" description="Helical" evidence="6">
    <location>
        <begin position="123"/>
        <end position="145"/>
    </location>
</feature>
<evidence type="ECO:0000256" key="3">
    <source>
        <dbReference type="ARBA" id="ARBA00022692"/>
    </source>
</evidence>
<dbReference type="Proteomes" id="UP000266292">
    <property type="component" value="Chromosome"/>
</dbReference>
<evidence type="ECO:0000256" key="5">
    <source>
        <dbReference type="ARBA" id="ARBA00023136"/>
    </source>
</evidence>
<keyword evidence="2" id="KW-1003">Cell membrane</keyword>
<dbReference type="PANTHER" id="PTHR37693">
    <property type="entry name" value="PHOSPHATIDYLGLYCEROL LYSYLTRANSFERASE"/>
    <property type="match status" value="1"/>
</dbReference>
<feature type="transmembrane region" description="Helical" evidence="6">
    <location>
        <begin position="314"/>
        <end position="335"/>
    </location>
</feature>
<organism evidence="7 8">
    <name type="scientific">Pontibacter actiniarum</name>
    <dbReference type="NCBI Taxonomy" id="323450"/>
    <lineage>
        <taxon>Bacteria</taxon>
        <taxon>Pseudomonadati</taxon>
        <taxon>Bacteroidota</taxon>
        <taxon>Cytophagia</taxon>
        <taxon>Cytophagales</taxon>
        <taxon>Hymenobacteraceae</taxon>
        <taxon>Pontibacter</taxon>
    </lineage>
</organism>
<feature type="transmembrane region" description="Helical" evidence="6">
    <location>
        <begin position="86"/>
        <end position="111"/>
    </location>
</feature>
<protein>
    <submittedName>
        <fullName evidence="7">TIGR00374 family protein</fullName>
    </submittedName>
</protein>
<keyword evidence="3 6" id="KW-0812">Transmembrane</keyword>
<evidence type="ECO:0000256" key="6">
    <source>
        <dbReference type="SAM" id="Phobius"/>
    </source>
</evidence>